<reference evidence="1 2" key="1">
    <citation type="submission" date="2014-02" db="EMBL/GenBank/DDBJ databases">
        <title>Vibrio fortis Dalian14 Genome Sequencing.</title>
        <authorList>
            <person name="Wang Y."/>
            <person name="Song L."/>
            <person name="Liu G."/>
            <person name="Ding J."/>
        </authorList>
    </citation>
    <scope>NUCLEOTIDE SEQUENCE [LARGE SCALE GENOMIC DNA]</scope>
    <source>
        <strain evidence="1 2">Dalian14</strain>
    </source>
</reference>
<dbReference type="OrthoDB" id="5884859at2"/>
<keyword evidence="2" id="KW-1185">Reference proteome</keyword>
<accession>A0A066UMW2</accession>
<gene>
    <name evidence="1" type="ORF">VFDL14_19950</name>
</gene>
<evidence type="ECO:0000313" key="1">
    <source>
        <dbReference type="EMBL" id="KDN27177.1"/>
    </source>
</evidence>
<comment type="caution">
    <text evidence="1">The sequence shown here is derived from an EMBL/GenBank/DDBJ whole genome shotgun (WGS) entry which is preliminary data.</text>
</comment>
<organism evidence="1 2">
    <name type="scientific">Vibrio fortis</name>
    <dbReference type="NCBI Taxonomy" id="212667"/>
    <lineage>
        <taxon>Bacteria</taxon>
        <taxon>Pseudomonadati</taxon>
        <taxon>Pseudomonadota</taxon>
        <taxon>Gammaproteobacteria</taxon>
        <taxon>Vibrionales</taxon>
        <taxon>Vibrionaceae</taxon>
        <taxon>Vibrio</taxon>
    </lineage>
</organism>
<name>A0A066UMW2_9VIBR</name>
<dbReference type="RefSeq" id="WP_032552537.1">
    <property type="nucleotide sequence ID" value="NZ_JFFR01000027.1"/>
</dbReference>
<dbReference type="AlphaFoldDB" id="A0A066UMW2"/>
<dbReference type="Proteomes" id="UP000027219">
    <property type="component" value="Unassembled WGS sequence"/>
</dbReference>
<proteinExistence type="predicted"/>
<sequence>MSICVTVIDGVLQQSSGDVCEYVLVSKEQLSQLVNGQFDWSLIEFDKSLYEFVVGQSLVTFVGGHVLGRVLKHFR</sequence>
<evidence type="ECO:0000313" key="2">
    <source>
        <dbReference type="Proteomes" id="UP000027219"/>
    </source>
</evidence>
<protein>
    <submittedName>
        <fullName evidence="1">Transcriptional regulator</fullName>
    </submittedName>
</protein>
<dbReference type="STRING" id="212667.VFDL14_19950"/>
<dbReference type="EMBL" id="JFFR01000027">
    <property type="protein sequence ID" value="KDN27177.1"/>
    <property type="molecule type" value="Genomic_DNA"/>
</dbReference>